<dbReference type="OrthoDB" id="2122304at2759"/>
<dbReference type="Gene3D" id="1.20.120.550">
    <property type="entry name" value="Membrane associated eicosanoid/glutathione metabolism-like domain"/>
    <property type="match status" value="1"/>
</dbReference>
<dbReference type="SUPFAM" id="SSF161084">
    <property type="entry name" value="MAPEG domain-like"/>
    <property type="match status" value="1"/>
</dbReference>
<evidence type="ECO:0000256" key="5">
    <source>
        <dbReference type="SAM" id="MobiDB-lite"/>
    </source>
</evidence>
<keyword evidence="3" id="KW-1133">Transmembrane helix</keyword>
<evidence type="ECO:0000256" key="2">
    <source>
        <dbReference type="ARBA" id="ARBA00022692"/>
    </source>
</evidence>
<accession>A0A395IV79</accession>
<name>A0A395IV79_9HELO</name>
<dbReference type="PANTHER" id="PTHR35371">
    <property type="entry name" value="INNER MEMBRANE PROTEIN"/>
    <property type="match status" value="1"/>
</dbReference>
<keyword evidence="4" id="KW-0472">Membrane</keyword>
<evidence type="ECO:0000313" key="6">
    <source>
        <dbReference type="EMBL" id="RAL63578.1"/>
    </source>
</evidence>
<comment type="caution">
    <text evidence="6">The sequence shown here is derived from an EMBL/GenBank/DDBJ whole genome shotgun (WGS) entry which is preliminary data.</text>
</comment>
<protein>
    <submittedName>
        <fullName evidence="6">Uncharacterized protein</fullName>
    </submittedName>
</protein>
<evidence type="ECO:0000313" key="7">
    <source>
        <dbReference type="Proteomes" id="UP000249056"/>
    </source>
</evidence>
<proteinExistence type="predicted"/>
<dbReference type="InterPro" id="IPR023352">
    <property type="entry name" value="MAPEG-like_dom_sf"/>
</dbReference>
<dbReference type="Proteomes" id="UP000249056">
    <property type="component" value="Unassembled WGS sequence"/>
</dbReference>
<dbReference type="Pfam" id="PF01124">
    <property type="entry name" value="MAPEG"/>
    <property type="match status" value="1"/>
</dbReference>
<dbReference type="InterPro" id="IPR001129">
    <property type="entry name" value="Membr-assoc_MAPEG"/>
</dbReference>
<keyword evidence="2" id="KW-0812">Transmembrane</keyword>
<sequence length="166" mass="19110">MSFASSPHPSLQPSTTQSPTSSQNWTLSYLVLAPRHWKQYYGFDHNESPRYDIEEYGERMVHEGKLTRRQLARVKRVQSAQSNSIEHFGFFVGCVLLAQQAGLQVETINKFGLFYNLARVGYGFAYTFMETKKYERIEVYFLVVGECLLYWDLTQGRKGTQSGGVK</sequence>
<dbReference type="PANTHER" id="PTHR35371:SF2">
    <property type="entry name" value="MAPEG FAMILY PROTEIN"/>
    <property type="match status" value="1"/>
</dbReference>
<keyword evidence="7" id="KW-1185">Reference proteome</keyword>
<dbReference type="AlphaFoldDB" id="A0A395IV79"/>
<organism evidence="6 7">
    <name type="scientific">Monilinia fructigena</name>
    <dbReference type="NCBI Taxonomy" id="38457"/>
    <lineage>
        <taxon>Eukaryota</taxon>
        <taxon>Fungi</taxon>
        <taxon>Dikarya</taxon>
        <taxon>Ascomycota</taxon>
        <taxon>Pezizomycotina</taxon>
        <taxon>Leotiomycetes</taxon>
        <taxon>Helotiales</taxon>
        <taxon>Sclerotiniaceae</taxon>
        <taxon>Monilinia</taxon>
    </lineage>
</organism>
<gene>
    <name evidence="6" type="ORF">DID88_003622</name>
</gene>
<evidence type="ECO:0000256" key="1">
    <source>
        <dbReference type="ARBA" id="ARBA00004370"/>
    </source>
</evidence>
<comment type="subcellular location">
    <subcellularLocation>
        <location evidence="1">Membrane</location>
    </subcellularLocation>
</comment>
<dbReference type="EMBL" id="QKRW01000018">
    <property type="protein sequence ID" value="RAL63578.1"/>
    <property type="molecule type" value="Genomic_DNA"/>
</dbReference>
<feature type="region of interest" description="Disordered" evidence="5">
    <location>
        <begin position="1"/>
        <end position="22"/>
    </location>
</feature>
<dbReference type="GO" id="GO:0016020">
    <property type="term" value="C:membrane"/>
    <property type="evidence" value="ECO:0007669"/>
    <property type="project" value="UniProtKB-SubCell"/>
</dbReference>
<evidence type="ECO:0000256" key="3">
    <source>
        <dbReference type="ARBA" id="ARBA00022989"/>
    </source>
</evidence>
<evidence type="ECO:0000256" key="4">
    <source>
        <dbReference type="ARBA" id="ARBA00023136"/>
    </source>
</evidence>
<reference evidence="6 7" key="1">
    <citation type="submission" date="2018-06" db="EMBL/GenBank/DDBJ databases">
        <title>Genome Sequence of the Brown Rot Fungal Pathogen Monilinia fructigena.</title>
        <authorList>
            <person name="Landi L."/>
            <person name="De Miccolis Angelini R.M."/>
            <person name="Pollastro S."/>
            <person name="Abate D."/>
            <person name="Faretra F."/>
            <person name="Romanazzi G."/>
        </authorList>
    </citation>
    <scope>NUCLEOTIDE SEQUENCE [LARGE SCALE GENOMIC DNA]</scope>
    <source>
        <strain evidence="6 7">Mfrg269</strain>
    </source>
</reference>